<dbReference type="InterPro" id="IPR003594">
    <property type="entry name" value="HATPase_dom"/>
</dbReference>
<keyword evidence="5" id="KW-0808">Transferase</keyword>
<evidence type="ECO:0000256" key="1">
    <source>
        <dbReference type="ARBA" id="ARBA00000085"/>
    </source>
</evidence>
<sequence>MKQISRFRESIAQSGWRYLNPTSLQFRLTSEIAILSVLCLGSVGLWTSWKMQQILIATHQQNVEYIADRFPRDVELYSEMLSVKTGLQKTINNVSNPSLLIWVKGRDSQILAQSESLRAESPANKAALMSLAEMPSQPQVYGIGDRYVVLRGSSLTVKNQLLGNVYIAQDVTANQQQLISALQGLVLVSALAIVITLIAITLRIRRSLRPLQEMSQIAGAISAEDLSSAQLPLNRAPSEVKELAETFNLMLSRLSNAWENQRQFVGNVSHELRTPLTIVHGYLQSVLRRSTNLSAYQQEALETAAAEADRTVRMLEDLLNLARADNGHLYFRQEPVLLNALVVEVAEMTQKVSNRQVTVTAPNFEIWVQGDRDRLQQVLINLVDNAIKYSAADQPVDLILEQGQQVMVHVRDRGVGISLQHQNRIFERFYRVDETMTRSRDGTGLGLAIAKSLIESMAGCITLRSKPTEGSIFTVVLPVWKSPA</sequence>
<keyword evidence="9" id="KW-0902">Two-component regulatory system</keyword>
<evidence type="ECO:0000256" key="3">
    <source>
        <dbReference type="ARBA" id="ARBA00012438"/>
    </source>
</evidence>
<evidence type="ECO:0000313" key="14">
    <source>
        <dbReference type="EMBL" id="MBW4657656.1"/>
    </source>
</evidence>
<dbReference type="Pfam" id="PF00512">
    <property type="entry name" value="HisKA"/>
    <property type="match status" value="1"/>
</dbReference>
<dbReference type="Proteomes" id="UP000757435">
    <property type="component" value="Unassembled WGS sequence"/>
</dbReference>
<dbReference type="AlphaFoldDB" id="A0A951Q7N5"/>
<dbReference type="SUPFAM" id="SSF158472">
    <property type="entry name" value="HAMP domain-like"/>
    <property type="match status" value="1"/>
</dbReference>
<keyword evidence="10 11" id="KW-0472">Membrane</keyword>
<dbReference type="SUPFAM" id="SSF55874">
    <property type="entry name" value="ATPase domain of HSP90 chaperone/DNA topoisomerase II/histidine kinase"/>
    <property type="match status" value="1"/>
</dbReference>
<evidence type="ECO:0000256" key="11">
    <source>
        <dbReference type="SAM" id="Phobius"/>
    </source>
</evidence>
<evidence type="ECO:0000259" key="13">
    <source>
        <dbReference type="PROSITE" id="PS50885"/>
    </source>
</evidence>
<dbReference type="InterPro" id="IPR050428">
    <property type="entry name" value="TCS_sensor_his_kinase"/>
</dbReference>
<dbReference type="PANTHER" id="PTHR45436">
    <property type="entry name" value="SENSOR HISTIDINE KINASE YKOH"/>
    <property type="match status" value="1"/>
</dbReference>
<dbReference type="EC" id="2.7.13.3" evidence="3"/>
<dbReference type="GO" id="GO:0000155">
    <property type="term" value="F:phosphorelay sensor kinase activity"/>
    <property type="evidence" value="ECO:0007669"/>
    <property type="project" value="InterPro"/>
</dbReference>
<dbReference type="SMART" id="SM00304">
    <property type="entry name" value="HAMP"/>
    <property type="match status" value="1"/>
</dbReference>
<dbReference type="Pfam" id="PF00672">
    <property type="entry name" value="HAMP"/>
    <property type="match status" value="1"/>
</dbReference>
<dbReference type="FunFam" id="1.10.287.130:FF:000001">
    <property type="entry name" value="Two-component sensor histidine kinase"/>
    <property type="match status" value="1"/>
</dbReference>
<dbReference type="SUPFAM" id="SSF47384">
    <property type="entry name" value="Homodimeric domain of signal transducing histidine kinase"/>
    <property type="match status" value="1"/>
</dbReference>
<evidence type="ECO:0000313" key="15">
    <source>
        <dbReference type="Proteomes" id="UP000757435"/>
    </source>
</evidence>
<dbReference type="Gene3D" id="6.10.340.10">
    <property type="match status" value="1"/>
</dbReference>
<dbReference type="CDD" id="cd00075">
    <property type="entry name" value="HATPase"/>
    <property type="match status" value="1"/>
</dbReference>
<dbReference type="FunFam" id="3.30.565.10:FF:000006">
    <property type="entry name" value="Sensor histidine kinase WalK"/>
    <property type="match status" value="1"/>
</dbReference>
<keyword evidence="7" id="KW-0418">Kinase</keyword>
<dbReference type="InterPro" id="IPR003660">
    <property type="entry name" value="HAMP_dom"/>
</dbReference>
<dbReference type="PROSITE" id="PS50885">
    <property type="entry name" value="HAMP"/>
    <property type="match status" value="1"/>
</dbReference>
<keyword evidence="4" id="KW-0597">Phosphoprotein</keyword>
<dbReference type="SMART" id="SM00388">
    <property type="entry name" value="HisKA"/>
    <property type="match status" value="1"/>
</dbReference>
<evidence type="ECO:0000256" key="7">
    <source>
        <dbReference type="ARBA" id="ARBA00022777"/>
    </source>
</evidence>
<organism evidence="14 15">
    <name type="scientific">Drouetiella hepatica Uher 2000/2452</name>
    <dbReference type="NCBI Taxonomy" id="904376"/>
    <lineage>
        <taxon>Bacteria</taxon>
        <taxon>Bacillati</taxon>
        <taxon>Cyanobacteriota</taxon>
        <taxon>Cyanophyceae</taxon>
        <taxon>Oculatellales</taxon>
        <taxon>Oculatellaceae</taxon>
        <taxon>Drouetiella</taxon>
    </lineage>
</organism>
<feature type="domain" description="HAMP" evidence="13">
    <location>
        <begin position="205"/>
        <end position="259"/>
    </location>
</feature>
<evidence type="ECO:0000256" key="6">
    <source>
        <dbReference type="ARBA" id="ARBA00022692"/>
    </source>
</evidence>
<dbReference type="PANTHER" id="PTHR45436:SF5">
    <property type="entry name" value="SENSOR HISTIDINE KINASE TRCS"/>
    <property type="match status" value="1"/>
</dbReference>
<comment type="catalytic activity">
    <reaction evidence="1">
        <text>ATP + protein L-histidine = ADP + protein N-phospho-L-histidine.</text>
        <dbReference type="EC" id="2.7.13.3"/>
    </reaction>
</comment>
<gene>
    <name evidence="14" type="ORF">KME15_03205</name>
</gene>
<comment type="caution">
    <text evidence="14">The sequence shown here is derived from an EMBL/GenBank/DDBJ whole genome shotgun (WGS) entry which is preliminary data.</text>
</comment>
<keyword evidence="8 11" id="KW-1133">Transmembrane helix</keyword>
<dbReference type="InterPro" id="IPR005467">
    <property type="entry name" value="His_kinase_dom"/>
</dbReference>
<dbReference type="Gene3D" id="1.10.287.130">
    <property type="match status" value="1"/>
</dbReference>
<evidence type="ECO:0000256" key="8">
    <source>
        <dbReference type="ARBA" id="ARBA00022989"/>
    </source>
</evidence>
<dbReference type="CDD" id="cd06225">
    <property type="entry name" value="HAMP"/>
    <property type="match status" value="1"/>
</dbReference>
<reference evidence="14" key="1">
    <citation type="submission" date="2021-05" db="EMBL/GenBank/DDBJ databases">
        <authorList>
            <person name="Pietrasiak N."/>
            <person name="Ward R."/>
            <person name="Stajich J.E."/>
            <person name="Kurbessoian T."/>
        </authorList>
    </citation>
    <scope>NUCLEOTIDE SEQUENCE</scope>
    <source>
        <strain evidence="14">UHER 2000/2452</strain>
    </source>
</reference>
<evidence type="ECO:0000259" key="12">
    <source>
        <dbReference type="PROSITE" id="PS50109"/>
    </source>
</evidence>
<dbReference type="Pfam" id="PF02518">
    <property type="entry name" value="HATPase_c"/>
    <property type="match status" value="1"/>
</dbReference>
<feature type="transmembrane region" description="Helical" evidence="11">
    <location>
        <begin position="181"/>
        <end position="202"/>
    </location>
</feature>
<protein>
    <recommendedName>
        <fullName evidence="3">histidine kinase</fullName>
        <ecNumber evidence="3">2.7.13.3</ecNumber>
    </recommendedName>
</protein>
<reference evidence="14" key="2">
    <citation type="journal article" date="2022" name="Microbiol. Resour. Announc.">
        <title>Metagenome Sequencing to Explore Phylogenomics of Terrestrial Cyanobacteria.</title>
        <authorList>
            <person name="Ward R.D."/>
            <person name="Stajich J.E."/>
            <person name="Johansen J.R."/>
            <person name="Huntemann M."/>
            <person name="Clum A."/>
            <person name="Foster B."/>
            <person name="Foster B."/>
            <person name="Roux S."/>
            <person name="Palaniappan K."/>
            <person name="Varghese N."/>
            <person name="Mukherjee S."/>
            <person name="Reddy T.B.K."/>
            <person name="Daum C."/>
            <person name="Copeland A."/>
            <person name="Chen I.A."/>
            <person name="Ivanova N.N."/>
            <person name="Kyrpides N.C."/>
            <person name="Shapiro N."/>
            <person name="Eloe-Fadrosh E.A."/>
            <person name="Pietrasiak N."/>
        </authorList>
    </citation>
    <scope>NUCLEOTIDE SEQUENCE</scope>
    <source>
        <strain evidence="14">UHER 2000/2452</strain>
    </source>
</reference>
<dbReference type="InterPro" id="IPR036890">
    <property type="entry name" value="HATPase_C_sf"/>
</dbReference>
<dbReference type="PROSITE" id="PS50109">
    <property type="entry name" value="HIS_KIN"/>
    <property type="match status" value="1"/>
</dbReference>
<dbReference type="EMBL" id="JAHHHD010000002">
    <property type="protein sequence ID" value="MBW4657656.1"/>
    <property type="molecule type" value="Genomic_DNA"/>
</dbReference>
<evidence type="ECO:0000256" key="4">
    <source>
        <dbReference type="ARBA" id="ARBA00022553"/>
    </source>
</evidence>
<keyword evidence="6 11" id="KW-0812">Transmembrane</keyword>
<proteinExistence type="predicted"/>
<evidence type="ECO:0000256" key="10">
    <source>
        <dbReference type="ARBA" id="ARBA00023136"/>
    </source>
</evidence>
<dbReference type="GO" id="GO:0005886">
    <property type="term" value="C:plasma membrane"/>
    <property type="evidence" value="ECO:0007669"/>
    <property type="project" value="TreeGrafter"/>
</dbReference>
<dbReference type="Gene3D" id="3.30.565.10">
    <property type="entry name" value="Histidine kinase-like ATPase, C-terminal domain"/>
    <property type="match status" value="1"/>
</dbReference>
<dbReference type="InterPro" id="IPR004358">
    <property type="entry name" value="Sig_transdc_His_kin-like_C"/>
</dbReference>
<feature type="domain" description="Histidine kinase" evidence="12">
    <location>
        <begin position="267"/>
        <end position="481"/>
    </location>
</feature>
<dbReference type="SMART" id="SM00387">
    <property type="entry name" value="HATPase_c"/>
    <property type="match status" value="1"/>
</dbReference>
<evidence type="ECO:0000256" key="9">
    <source>
        <dbReference type="ARBA" id="ARBA00023012"/>
    </source>
</evidence>
<accession>A0A951Q7N5</accession>
<dbReference type="CDD" id="cd00082">
    <property type="entry name" value="HisKA"/>
    <property type="match status" value="1"/>
</dbReference>
<dbReference type="PRINTS" id="PR00344">
    <property type="entry name" value="BCTRLSENSOR"/>
</dbReference>
<dbReference type="InterPro" id="IPR003661">
    <property type="entry name" value="HisK_dim/P_dom"/>
</dbReference>
<name>A0A951Q7N5_9CYAN</name>
<comment type="subcellular location">
    <subcellularLocation>
        <location evidence="2">Membrane</location>
    </subcellularLocation>
</comment>
<evidence type="ECO:0000256" key="5">
    <source>
        <dbReference type="ARBA" id="ARBA00022679"/>
    </source>
</evidence>
<evidence type="ECO:0000256" key="2">
    <source>
        <dbReference type="ARBA" id="ARBA00004370"/>
    </source>
</evidence>
<dbReference type="InterPro" id="IPR036097">
    <property type="entry name" value="HisK_dim/P_sf"/>
</dbReference>